<evidence type="ECO:0000256" key="2">
    <source>
        <dbReference type="SAM" id="MobiDB-lite"/>
    </source>
</evidence>
<dbReference type="PROSITE" id="PS50054">
    <property type="entry name" value="TYR_PHOSPHATASE_DUAL"/>
    <property type="match status" value="1"/>
</dbReference>
<gene>
    <name evidence="5" type="ORF">BDA99DRAFT_527084</name>
</gene>
<dbReference type="GO" id="GO:1990444">
    <property type="term" value="F:F-box domain binding"/>
    <property type="evidence" value="ECO:0007669"/>
    <property type="project" value="TreeGrafter"/>
</dbReference>
<comment type="caution">
    <text evidence="5">The sequence shown here is derived from an EMBL/GenBank/DDBJ whole genome shotgun (WGS) entry which is preliminary data.</text>
</comment>
<dbReference type="InterPro" id="IPR029021">
    <property type="entry name" value="Prot-tyrosine_phosphatase-like"/>
</dbReference>
<dbReference type="AlphaFoldDB" id="A0AAD5JYF9"/>
<evidence type="ECO:0000256" key="1">
    <source>
        <dbReference type="ARBA" id="ARBA00009649"/>
    </source>
</evidence>
<dbReference type="SUPFAM" id="SSF52799">
    <property type="entry name" value="(Phosphotyrosine protein) phosphatases II"/>
    <property type="match status" value="1"/>
</dbReference>
<feature type="region of interest" description="Disordered" evidence="2">
    <location>
        <begin position="193"/>
        <end position="261"/>
    </location>
</feature>
<dbReference type="GO" id="GO:0140096">
    <property type="term" value="F:catalytic activity, acting on a protein"/>
    <property type="evidence" value="ECO:0007669"/>
    <property type="project" value="UniProtKB-ARBA"/>
</dbReference>
<name>A0AAD5JYF9_9FUNG</name>
<dbReference type="GO" id="GO:0062026">
    <property type="term" value="P:negative regulation of SCF-dependent proteasomal ubiquitin-dependent catabolic process"/>
    <property type="evidence" value="ECO:0007669"/>
    <property type="project" value="TreeGrafter"/>
</dbReference>
<dbReference type="GO" id="GO:0005737">
    <property type="term" value="C:cytoplasm"/>
    <property type="evidence" value="ECO:0007669"/>
    <property type="project" value="TreeGrafter"/>
</dbReference>
<feature type="domain" description="Tyrosine specific protein phosphatases" evidence="4">
    <location>
        <begin position="129"/>
        <end position="171"/>
    </location>
</feature>
<reference evidence="5" key="1">
    <citation type="journal article" date="2022" name="IScience">
        <title>Evolution of zygomycete secretomes and the origins of terrestrial fungal ecologies.</title>
        <authorList>
            <person name="Chang Y."/>
            <person name="Wang Y."/>
            <person name="Mondo S."/>
            <person name="Ahrendt S."/>
            <person name="Andreopoulos W."/>
            <person name="Barry K."/>
            <person name="Beard J."/>
            <person name="Benny G.L."/>
            <person name="Blankenship S."/>
            <person name="Bonito G."/>
            <person name="Cuomo C."/>
            <person name="Desiro A."/>
            <person name="Gervers K.A."/>
            <person name="Hundley H."/>
            <person name="Kuo A."/>
            <person name="LaButti K."/>
            <person name="Lang B.F."/>
            <person name="Lipzen A."/>
            <person name="O'Donnell K."/>
            <person name="Pangilinan J."/>
            <person name="Reynolds N."/>
            <person name="Sandor L."/>
            <person name="Smith M.E."/>
            <person name="Tsang A."/>
            <person name="Grigoriev I.V."/>
            <person name="Stajich J.E."/>
            <person name="Spatafora J.W."/>
        </authorList>
    </citation>
    <scope>NUCLEOTIDE SEQUENCE</scope>
    <source>
        <strain evidence="5">RSA 2281</strain>
    </source>
</reference>
<dbReference type="Pfam" id="PF00782">
    <property type="entry name" value="DSPc"/>
    <property type="match status" value="1"/>
</dbReference>
<feature type="domain" description="Tyrosine-protein phosphatase" evidence="3">
    <location>
        <begin position="46"/>
        <end position="193"/>
    </location>
</feature>
<evidence type="ECO:0000313" key="6">
    <source>
        <dbReference type="Proteomes" id="UP001209540"/>
    </source>
</evidence>
<evidence type="ECO:0000259" key="4">
    <source>
        <dbReference type="PROSITE" id="PS50056"/>
    </source>
</evidence>
<dbReference type="PANTHER" id="PTHR46588">
    <property type="entry name" value="SERINE/THREONINE/TYROSINE-INTERACTING PROTEIN"/>
    <property type="match status" value="1"/>
</dbReference>
<evidence type="ECO:0000259" key="3">
    <source>
        <dbReference type="PROSITE" id="PS50054"/>
    </source>
</evidence>
<dbReference type="PROSITE" id="PS50056">
    <property type="entry name" value="TYR_PHOSPHATASE_2"/>
    <property type="match status" value="1"/>
</dbReference>
<evidence type="ECO:0000313" key="5">
    <source>
        <dbReference type="EMBL" id="KAI9246510.1"/>
    </source>
</evidence>
<dbReference type="InterPro" id="IPR020422">
    <property type="entry name" value="TYR_PHOSPHATASE_DUAL_dom"/>
</dbReference>
<dbReference type="InterPro" id="IPR052449">
    <property type="entry name" value="STYX-Interacting_Phosphatase"/>
</dbReference>
<organism evidence="5 6">
    <name type="scientific">Phascolomyces articulosus</name>
    <dbReference type="NCBI Taxonomy" id="60185"/>
    <lineage>
        <taxon>Eukaryota</taxon>
        <taxon>Fungi</taxon>
        <taxon>Fungi incertae sedis</taxon>
        <taxon>Mucoromycota</taxon>
        <taxon>Mucoromycotina</taxon>
        <taxon>Mucoromycetes</taxon>
        <taxon>Mucorales</taxon>
        <taxon>Lichtheimiaceae</taxon>
        <taxon>Phascolomyces</taxon>
    </lineage>
</organism>
<protein>
    <submittedName>
        <fullName evidence="5">Protein-tyrosine phosphatase-like protein</fullName>
    </submittedName>
</protein>
<dbReference type="SMART" id="SM00195">
    <property type="entry name" value="DSPc"/>
    <property type="match status" value="1"/>
</dbReference>
<reference evidence="5" key="2">
    <citation type="submission" date="2023-02" db="EMBL/GenBank/DDBJ databases">
        <authorList>
            <consortium name="DOE Joint Genome Institute"/>
            <person name="Mondo S.J."/>
            <person name="Chang Y."/>
            <person name="Wang Y."/>
            <person name="Ahrendt S."/>
            <person name="Andreopoulos W."/>
            <person name="Barry K."/>
            <person name="Beard J."/>
            <person name="Benny G.L."/>
            <person name="Blankenship S."/>
            <person name="Bonito G."/>
            <person name="Cuomo C."/>
            <person name="Desiro A."/>
            <person name="Gervers K.A."/>
            <person name="Hundley H."/>
            <person name="Kuo A."/>
            <person name="LaButti K."/>
            <person name="Lang B.F."/>
            <person name="Lipzen A."/>
            <person name="O'Donnell K."/>
            <person name="Pangilinan J."/>
            <person name="Reynolds N."/>
            <person name="Sandor L."/>
            <person name="Smith M.W."/>
            <person name="Tsang A."/>
            <person name="Grigoriev I.V."/>
            <person name="Stajich J.E."/>
            <person name="Spatafora J.W."/>
        </authorList>
    </citation>
    <scope>NUCLEOTIDE SEQUENCE</scope>
    <source>
        <strain evidence="5">RSA 2281</strain>
    </source>
</reference>
<sequence length="261" mass="29956">MDTNTEFVTLQPQQQQTTNVEIDRDYIESESSQCKIDDWHYEMRRDMQEVLPGLYLGPFSASRNVQRLHDIGITHILCFLDQNEQRLFRTENIVNHFNFWPVEVSDSATQNLIPLFPLAASHINETLIQGGKILVCCNGGMSRSPSFVIAFIMQAYDLNASQAYQYVQNRRLCINPNDGFKSQLSEYEPIYKARKTNGGDTQQQQFEQQQRRRRRSLGFDDDTITENGPMRIGGELKRRTTEATNDLENMTGTGVSGMALQ</sequence>
<dbReference type="GO" id="GO:0005654">
    <property type="term" value="C:nucleoplasm"/>
    <property type="evidence" value="ECO:0007669"/>
    <property type="project" value="TreeGrafter"/>
</dbReference>
<accession>A0AAD5JYF9</accession>
<comment type="similarity">
    <text evidence="1">Belongs to the protein-tyrosine phosphatase family. Non-receptor class subfamily.</text>
</comment>
<dbReference type="EMBL" id="JAIXMP010000046">
    <property type="protein sequence ID" value="KAI9246510.1"/>
    <property type="molecule type" value="Genomic_DNA"/>
</dbReference>
<dbReference type="InterPro" id="IPR000340">
    <property type="entry name" value="Dual-sp_phosphatase_cat-dom"/>
</dbReference>
<proteinExistence type="inferred from homology"/>
<dbReference type="GO" id="GO:0070372">
    <property type="term" value="P:regulation of ERK1 and ERK2 cascade"/>
    <property type="evidence" value="ECO:0007669"/>
    <property type="project" value="TreeGrafter"/>
</dbReference>
<dbReference type="PANTHER" id="PTHR46588:SF1">
    <property type="entry name" value="SERINE_THREONINE_TYROSINE-INTERACTING PROTEIN"/>
    <property type="match status" value="1"/>
</dbReference>
<dbReference type="InterPro" id="IPR000387">
    <property type="entry name" value="Tyr_Pase_dom"/>
</dbReference>
<dbReference type="Gene3D" id="3.90.190.10">
    <property type="entry name" value="Protein tyrosine phosphatase superfamily"/>
    <property type="match status" value="1"/>
</dbReference>
<keyword evidence="6" id="KW-1185">Reference proteome</keyword>
<feature type="compositionally biased region" description="Polar residues" evidence="2">
    <location>
        <begin position="242"/>
        <end position="253"/>
    </location>
</feature>
<dbReference type="Proteomes" id="UP001209540">
    <property type="component" value="Unassembled WGS sequence"/>
</dbReference>